<evidence type="ECO:0000313" key="3">
    <source>
        <dbReference type="EMBL" id="NIR76578.1"/>
    </source>
</evidence>
<dbReference type="AlphaFoldDB" id="A0AAE5CCW8"/>
<dbReference type="PROSITE" id="PS51257">
    <property type="entry name" value="PROKAR_LIPOPROTEIN"/>
    <property type="match status" value="1"/>
</dbReference>
<feature type="compositionally biased region" description="Basic and acidic residues" evidence="1">
    <location>
        <begin position="22"/>
        <end position="32"/>
    </location>
</feature>
<comment type="caution">
    <text evidence="3">The sequence shown here is derived from an EMBL/GenBank/DDBJ whole genome shotgun (WGS) entry which is preliminary data.</text>
</comment>
<reference evidence="3 4" key="1">
    <citation type="submission" date="2020-01" db="EMBL/GenBank/DDBJ databases">
        <title>Genomes assembled from Gulf of Kutch pelagic sediment metagenomes.</title>
        <authorList>
            <person name="Chandrashekar M."/>
            <person name="Mahajan M.S."/>
            <person name="Dave K.J."/>
            <person name="Vatsa P."/>
            <person name="Nathani N.M."/>
        </authorList>
    </citation>
    <scope>NUCLEOTIDE SEQUENCE [LARGE SCALE GENOMIC DNA]</scope>
    <source>
        <strain evidence="3">KS3-K002</strain>
    </source>
</reference>
<dbReference type="EMBL" id="JAACAK010000133">
    <property type="protein sequence ID" value="NIR76578.1"/>
    <property type="molecule type" value="Genomic_DNA"/>
</dbReference>
<feature type="signal peptide" evidence="2">
    <location>
        <begin position="1"/>
        <end position="17"/>
    </location>
</feature>
<dbReference type="Proteomes" id="UP000702544">
    <property type="component" value="Unassembled WGS sequence"/>
</dbReference>
<sequence length="125" mass="13664">MHRIAILSLALALSLMAGCAGDRSEAEGDARGEPASTQELQPANVPEGLRELIPLAEKWGIGDDVDRAALIERSSTEERQALTRSIAPHQDEITAWLDSFGTSPLSDEAAAFMYMQLAVEEMRYY</sequence>
<keyword evidence="2" id="KW-0732">Signal</keyword>
<evidence type="ECO:0000256" key="1">
    <source>
        <dbReference type="SAM" id="MobiDB-lite"/>
    </source>
</evidence>
<name>A0AAE5CCW8_9BACT</name>
<evidence type="ECO:0000313" key="4">
    <source>
        <dbReference type="Proteomes" id="UP000702544"/>
    </source>
</evidence>
<feature type="region of interest" description="Disordered" evidence="1">
    <location>
        <begin position="22"/>
        <end position="43"/>
    </location>
</feature>
<accession>A0AAE5CCW8</accession>
<proteinExistence type="predicted"/>
<organism evidence="3 4">
    <name type="scientific">Candidatus Kutchimonas denitrificans</name>
    <dbReference type="NCBI Taxonomy" id="3056748"/>
    <lineage>
        <taxon>Bacteria</taxon>
        <taxon>Pseudomonadati</taxon>
        <taxon>Gemmatimonadota</taxon>
        <taxon>Gemmatimonadia</taxon>
        <taxon>Candidatus Palauibacterales</taxon>
        <taxon>Candidatus Palauibacteraceae</taxon>
        <taxon>Candidatus Kutchimonas</taxon>
    </lineage>
</organism>
<evidence type="ECO:0000256" key="2">
    <source>
        <dbReference type="SAM" id="SignalP"/>
    </source>
</evidence>
<gene>
    <name evidence="3" type="ORF">GWO12_15970</name>
</gene>
<protein>
    <submittedName>
        <fullName evidence="3">Uncharacterized protein</fullName>
    </submittedName>
</protein>
<feature type="chain" id="PRO_5042042485" evidence="2">
    <location>
        <begin position="18"/>
        <end position="125"/>
    </location>
</feature>